<evidence type="ECO:0000256" key="1">
    <source>
        <dbReference type="ARBA" id="ARBA00001231"/>
    </source>
</evidence>
<gene>
    <name evidence="9" type="ORF">NU887_18555</name>
</gene>
<dbReference type="PROSITE" id="PS51257">
    <property type="entry name" value="PROKAR_LIPOPROTEIN"/>
    <property type="match status" value="1"/>
</dbReference>
<evidence type="ECO:0000256" key="3">
    <source>
        <dbReference type="ARBA" id="ARBA00012663"/>
    </source>
</evidence>
<organism evidence="9 10">
    <name type="scientific">Aquiflexum gelatinilyticum</name>
    <dbReference type="NCBI Taxonomy" id="2961943"/>
    <lineage>
        <taxon>Bacteria</taxon>
        <taxon>Pseudomonadati</taxon>
        <taxon>Bacteroidota</taxon>
        <taxon>Cytophagia</taxon>
        <taxon>Cytophagales</taxon>
        <taxon>Cyclobacteriaceae</taxon>
        <taxon>Aquiflexum</taxon>
    </lineage>
</organism>
<dbReference type="GO" id="GO:0016020">
    <property type="term" value="C:membrane"/>
    <property type="evidence" value="ECO:0007669"/>
    <property type="project" value="TreeGrafter"/>
</dbReference>
<keyword evidence="10" id="KW-1185">Reference proteome</keyword>
<dbReference type="InterPro" id="IPR015882">
    <property type="entry name" value="HEX_bac_N"/>
</dbReference>
<sequence length="538" mass="59842">MKITKIISNLILLTIFGLGIISCADKATPLSENNIIPKPLSVTEAEGSFTLTNETKLVTLGNASEINPVIEIFQSLIKPSTGFDLQKVESGESNVIVFEIESASQKSPGEYSISIDENSIKIAASNGEGLFNGIQTLRQLMPAGIESSSKLDGKIKIGAGKIEDKPEYAYRGFMLDVARHFFPVEDVKHVIDLVSKYKINFLHLHLSDDQGWRIEIKSWPLLTEIGSKTEVGGGEGGFYTQEQYKDIVAYAQSKFITVVPEIDMPGHTNSALAAYGQLNPGITVPEKGAVAFDRKDLGVDGMATPLYTGIEVGFSTLDTDKDITYQFVDDVIRELVELTPGPYIHIGGDESLVTELEDYIPFMEKAQAIVTKYGKKSLGWDEIAHARLEPGAVAQYWAKAENAVLAINQGNQVLVSPATKTYLDMQYDSTTYLGLHWAAYIELDDAYNWDPTELDAAVKKENILGVEAPLWSETITERKEIEFMMFPRLAAIAEVAWTKKELRNWESFSERLKKHTARWDAMGLNYYKSPKLVWEEKK</sequence>
<comment type="caution">
    <text evidence="9">The sequence shown here is derived from an EMBL/GenBank/DDBJ whole genome shotgun (WGS) entry which is preliminary data.</text>
</comment>
<comment type="similarity">
    <text evidence="2">Belongs to the glycosyl hydrolase 20 family.</text>
</comment>
<protein>
    <recommendedName>
        <fullName evidence="3">beta-N-acetylhexosaminidase</fullName>
        <ecNumber evidence="3">3.2.1.52</ecNumber>
    </recommendedName>
</protein>
<dbReference type="SUPFAM" id="SSF51445">
    <property type="entry name" value="(Trans)glycosidases"/>
    <property type="match status" value="1"/>
</dbReference>
<proteinExistence type="inferred from homology"/>
<evidence type="ECO:0000256" key="5">
    <source>
        <dbReference type="ARBA" id="ARBA00023295"/>
    </source>
</evidence>
<dbReference type="Pfam" id="PF02838">
    <property type="entry name" value="Glyco_hydro_20b"/>
    <property type="match status" value="1"/>
</dbReference>
<dbReference type="Proteomes" id="UP001142175">
    <property type="component" value="Unassembled WGS sequence"/>
</dbReference>
<dbReference type="SUPFAM" id="SSF55545">
    <property type="entry name" value="beta-N-acetylhexosaminidase-like domain"/>
    <property type="match status" value="1"/>
</dbReference>
<dbReference type="PANTHER" id="PTHR22600">
    <property type="entry name" value="BETA-HEXOSAMINIDASE"/>
    <property type="match status" value="1"/>
</dbReference>
<name>A0A9X2SZR3_9BACT</name>
<dbReference type="Gene3D" id="3.30.379.10">
    <property type="entry name" value="Chitobiase/beta-hexosaminidase domain 2-like"/>
    <property type="match status" value="1"/>
</dbReference>
<dbReference type="RefSeq" id="WP_258424886.1">
    <property type="nucleotide sequence ID" value="NZ_JANSUY010000022.1"/>
</dbReference>
<accession>A0A9X2SZR3</accession>
<feature type="domain" description="Beta-hexosaminidase bacterial type N-terminal" evidence="8">
    <location>
        <begin position="34"/>
        <end position="164"/>
    </location>
</feature>
<dbReference type="GO" id="GO:0004563">
    <property type="term" value="F:beta-N-acetylhexosaminidase activity"/>
    <property type="evidence" value="ECO:0007669"/>
    <property type="project" value="UniProtKB-EC"/>
</dbReference>
<feature type="active site" description="Proton donor" evidence="6">
    <location>
        <position position="350"/>
    </location>
</feature>
<dbReference type="InterPro" id="IPR025705">
    <property type="entry name" value="Beta_hexosaminidase_sua/sub"/>
</dbReference>
<evidence type="ECO:0000259" key="8">
    <source>
        <dbReference type="Pfam" id="PF02838"/>
    </source>
</evidence>
<dbReference type="EMBL" id="JANSUY010000022">
    <property type="protein sequence ID" value="MCR9017042.1"/>
    <property type="molecule type" value="Genomic_DNA"/>
</dbReference>
<evidence type="ECO:0000256" key="4">
    <source>
        <dbReference type="ARBA" id="ARBA00022801"/>
    </source>
</evidence>
<dbReference type="InterPro" id="IPR017853">
    <property type="entry name" value="GH"/>
</dbReference>
<evidence type="ECO:0000259" key="7">
    <source>
        <dbReference type="Pfam" id="PF00728"/>
    </source>
</evidence>
<evidence type="ECO:0000313" key="10">
    <source>
        <dbReference type="Proteomes" id="UP001142175"/>
    </source>
</evidence>
<evidence type="ECO:0000256" key="6">
    <source>
        <dbReference type="PIRSR" id="PIRSR625705-1"/>
    </source>
</evidence>
<dbReference type="GO" id="GO:0030203">
    <property type="term" value="P:glycosaminoglycan metabolic process"/>
    <property type="evidence" value="ECO:0007669"/>
    <property type="project" value="TreeGrafter"/>
</dbReference>
<feature type="domain" description="Glycoside hydrolase family 20 catalytic" evidence="7">
    <location>
        <begin position="168"/>
        <end position="351"/>
    </location>
</feature>
<dbReference type="PRINTS" id="PR00738">
    <property type="entry name" value="GLHYDRLASE20"/>
</dbReference>
<keyword evidence="4" id="KW-0378">Hydrolase</keyword>
<dbReference type="InterPro" id="IPR015883">
    <property type="entry name" value="Glyco_hydro_20_cat"/>
</dbReference>
<comment type="catalytic activity">
    <reaction evidence="1">
        <text>Hydrolysis of terminal non-reducing N-acetyl-D-hexosamine residues in N-acetyl-beta-D-hexosaminides.</text>
        <dbReference type="EC" id="3.2.1.52"/>
    </reaction>
</comment>
<dbReference type="EC" id="3.2.1.52" evidence="3"/>
<evidence type="ECO:0000256" key="2">
    <source>
        <dbReference type="ARBA" id="ARBA00006285"/>
    </source>
</evidence>
<evidence type="ECO:0000313" key="9">
    <source>
        <dbReference type="EMBL" id="MCR9017042.1"/>
    </source>
</evidence>
<dbReference type="GO" id="GO:0005975">
    <property type="term" value="P:carbohydrate metabolic process"/>
    <property type="evidence" value="ECO:0007669"/>
    <property type="project" value="InterPro"/>
</dbReference>
<dbReference type="InterPro" id="IPR029018">
    <property type="entry name" value="Hex-like_dom2"/>
</dbReference>
<keyword evidence="5" id="KW-0326">Glycosidase</keyword>
<reference evidence="9" key="1">
    <citation type="submission" date="2022-08" db="EMBL/GenBank/DDBJ databases">
        <authorList>
            <person name="Zhang D."/>
        </authorList>
    </citation>
    <scope>NUCLEOTIDE SEQUENCE</scope>
    <source>
        <strain evidence="9">XJ19-11</strain>
    </source>
</reference>
<feature type="domain" description="Glycoside hydrolase family 20 catalytic" evidence="7">
    <location>
        <begin position="354"/>
        <end position="499"/>
    </location>
</feature>
<dbReference type="PANTHER" id="PTHR22600:SF57">
    <property type="entry name" value="BETA-N-ACETYLHEXOSAMINIDASE"/>
    <property type="match status" value="1"/>
</dbReference>
<dbReference type="Pfam" id="PF00728">
    <property type="entry name" value="Glyco_hydro_20"/>
    <property type="match status" value="2"/>
</dbReference>
<dbReference type="Gene3D" id="3.20.20.80">
    <property type="entry name" value="Glycosidases"/>
    <property type="match status" value="1"/>
</dbReference>
<dbReference type="PIRSF" id="PIRSF001093">
    <property type="entry name" value="B-hxosamndse_ab_euk"/>
    <property type="match status" value="1"/>
</dbReference>
<dbReference type="AlphaFoldDB" id="A0A9X2SZR3"/>
<dbReference type="CDD" id="cd06568">
    <property type="entry name" value="GH20_SpHex_like"/>
    <property type="match status" value="1"/>
</dbReference>